<dbReference type="Gene3D" id="2.40.160.50">
    <property type="entry name" value="membrane protein fhac: a member of the omp85/tpsb transporter family"/>
    <property type="match status" value="1"/>
</dbReference>
<evidence type="ECO:0000256" key="1">
    <source>
        <dbReference type="ARBA" id="ARBA00022452"/>
    </source>
</evidence>
<dbReference type="InterPro" id="IPR013686">
    <property type="entry name" value="Polypept-transport_assoc_ShlB"/>
</dbReference>
<feature type="region of interest" description="Disordered" evidence="4">
    <location>
        <begin position="41"/>
        <end position="71"/>
    </location>
</feature>
<keyword evidence="3" id="KW-0998">Cell outer membrane</keyword>
<keyword evidence="1" id="KW-1134">Transmembrane beta strand</keyword>
<protein>
    <submittedName>
        <fullName evidence="9">Hemolysin activation/secretion protein</fullName>
    </submittedName>
</protein>
<sequence length="578" mass="63625">MPSLKRLIQRGLSAVLAGLCGIGATHGALAADDLAAQEEIRRRQAEEAQSRQAVLEQPQVNLSPEVPPDESAPWVAEQPCFTLSTIELAGLPVEGWLKAEPFAWLQQDLQRHVGRCVGEQGLQRVVREASNALIAKGYTTTRAGLVAQDLSKGTLRLQLLVGRVREIRLAESAPIHLASAFPISSGDILNLRDIEQGLEQIRSLASQDVEIDIVPAETAGFSDLVIKARVGRRWRAGLTLDNSGSRATGLRQVSGSLSLDAPLGLNDALTLSLNQDAERDGLVRGSRGHSLSYALPWGYWVLSVSANRYRYHQRVEGSNQAFQSWGRSAGEELKLSRVIWRGQFGKTTVQGKFIRRRSQSFIDDVEIEIQRRDTTTSEWALLHRQQLGALQLDVQLSERRGRPWWGGQRDTGAHQSDTPTFNYTIHALDINANLPFKLAEQNLVWASNLRGQTSREVLYGADQFSIGGRHTVRGFDGEQTLAGERGWLWRNELSWAVLHSGHNLFTAYDVGGVGGISGGQLVGRYLAGATLGIRGAWRGLADAQSSLSYELSASRATRHPDTLTTRHPVLAFQISYQY</sequence>
<proteinExistence type="predicted"/>
<dbReference type="Pfam" id="PF03865">
    <property type="entry name" value="ShlB"/>
    <property type="match status" value="1"/>
</dbReference>
<evidence type="ECO:0000256" key="4">
    <source>
        <dbReference type="SAM" id="MobiDB-lite"/>
    </source>
</evidence>
<name>A0A840MRP6_9PROT</name>
<keyword evidence="2" id="KW-0812">Transmembrane</keyword>
<dbReference type="InterPro" id="IPR051544">
    <property type="entry name" value="TPS_OM_transporter"/>
</dbReference>
<dbReference type="Proteomes" id="UP000575898">
    <property type="component" value="Unassembled WGS sequence"/>
</dbReference>
<dbReference type="PIRSF" id="PIRSF029745">
    <property type="entry name" value="FhaC"/>
    <property type="match status" value="1"/>
</dbReference>
<keyword evidence="1" id="KW-0472">Membrane</keyword>
<feature type="domain" description="Polypeptide-transport-associated ShlB-type" evidence="7">
    <location>
        <begin position="86"/>
        <end position="162"/>
    </location>
</feature>
<dbReference type="PANTHER" id="PTHR34597">
    <property type="entry name" value="SLR1661 PROTEIN"/>
    <property type="match status" value="1"/>
</dbReference>
<feature type="chain" id="PRO_5032973731" evidence="5">
    <location>
        <begin position="31"/>
        <end position="578"/>
    </location>
</feature>
<dbReference type="InterPro" id="IPR027282">
    <property type="entry name" value="TPS"/>
</dbReference>
<dbReference type="EMBL" id="JACHHY010000024">
    <property type="protein sequence ID" value="MBB5020095.1"/>
    <property type="molecule type" value="Genomic_DNA"/>
</dbReference>
<accession>A0A840MRP6</accession>
<reference evidence="9 10" key="1">
    <citation type="submission" date="2020-08" db="EMBL/GenBank/DDBJ databases">
        <title>Genomic Encyclopedia of Type Strains, Phase IV (KMG-IV): sequencing the most valuable type-strain genomes for metagenomic binning, comparative biology and taxonomic classification.</title>
        <authorList>
            <person name="Goeker M."/>
        </authorList>
    </citation>
    <scope>NUCLEOTIDE SEQUENCE [LARGE SCALE GENOMIC DNA]</scope>
    <source>
        <strain evidence="9 10">DSM 27165</strain>
    </source>
</reference>
<evidence type="ECO:0000256" key="5">
    <source>
        <dbReference type="SAM" id="SignalP"/>
    </source>
</evidence>
<evidence type="ECO:0000259" key="7">
    <source>
        <dbReference type="Pfam" id="PF08479"/>
    </source>
</evidence>
<dbReference type="PANTHER" id="PTHR34597:SF3">
    <property type="entry name" value="OUTER MEMBRANE TRANSPORTER CDIB"/>
    <property type="match status" value="1"/>
</dbReference>
<evidence type="ECO:0000313" key="9">
    <source>
        <dbReference type="EMBL" id="MBB5020095.1"/>
    </source>
</evidence>
<dbReference type="InterPro" id="IPR035251">
    <property type="entry name" value="ShlB_POTRA"/>
</dbReference>
<dbReference type="Pfam" id="PF17287">
    <property type="entry name" value="POTRA_3"/>
    <property type="match status" value="1"/>
</dbReference>
<dbReference type="Gene3D" id="3.10.20.310">
    <property type="entry name" value="membrane protein fhac"/>
    <property type="match status" value="1"/>
</dbReference>
<dbReference type="RefSeq" id="WP_184041501.1">
    <property type="nucleotide sequence ID" value="NZ_JACHHY010000024.1"/>
</dbReference>
<dbReference type="InterPro" id="IPR005565">
    <property type="entry name" value="Hemolysn_activator_HlyB_C"/>
</dbReference>
<keyword evidence="5" id="KW-0732">Signal</keyword>
<keyword evidence="10" id="KW-1185">Reference proteome</keyword>
<evidence type="ECO:0000256" key="2">
    <source>
        <dbReference type="ARBA" id="ARBA00022692"/>
    </source>
</evidence>
<organism evidence="9 10">
    <name type="scientific">Chitinivorax tropicus</name>
    <dbReference type="NCBI Taxonomy" id="714531"/>
    <lineage>
        <taxon>Bacteria</taxon>
        <taxon>Pseudomonadati</taxon>
        <taxon>Pseudomonadota</taxon>
        <taxon>Betaproteobacteria</taxon>
        <taxon>Chitinivorax</taxon>
    </lineage>
</organism>
<gene>
    <name evidence="9" type="ORF">HNQ59_003408</name>
</gene>
<dbReference type="GO" id="GO:0008320">
    <property type="term" value="F:protein transmembrane transporter activity"/>
    <property type="evidence" value="ECO:0007669"/>
    <property type="project" value="TreeGrafter"/>
</dbReference>
<feature type="domain" description="Haemolysin activator HlyB C-terminal" evidence="6">
    <location>
        <begin position="220"/>
        <end position="535"/>
    </location>
</feature>
<dbReference type="AlphaFoldDB" id="A0A840MRP6"/>
<evidence type="ECO:0000256" key="3">
    <source>
        <dbReference type="ARBA" id="ARBA00023237"/>
    </source>
</evidence>
<comment type="caution">
    <text evidence="9">The sequence shown here is derived from an EMBL/GenBank/DDBJ whole genome shotgun (WGS) entry which is preliminary data.</text>
</comment>
<feature type="signal peptide" evidence="5">
    <location>
        <begin position="1"/>
        <end position="30"/>
    </location>
</feature>
<evidence type="ECO:0000259" key="8">
    <source>
        <dbReference type="Pfam" id="PF17287"/>
    </source>
</evidence>
<evidence type="ECO:0000259" key="6">
    <source>
        <dbReference type="Pfam" id="PF03865"/>
    </source>
</evidence>
<dbReference type="GO" id="GO:0046819">
    <property type="term" value="P:protein secretion by the type V secretion system"/>
    <property type="evidence" value="ECO:0007669"/>
    <property type="project" value="TreeGrafter"/>
</dbReference>
<feature type="domain" description="ShlB POTRA" evidence="8">
    <location>
        <begin position="163"/>
        <end position="215"/>
    </location>
</feature>
<dbReference type="Pfam" id="PF08479">
    <property type="entry name" value="POTRA_2"/>
    <property type="match status" value="1"/>
</dbReference>
<evidence type="ECO:0000313" key="10">
    <source>
        <dbReference type="Proteomes" id="UP000575898"/>
    </source>
</evidence>
<dbReference type="GO" id="GO:0098046">
    <property type="term" value="C:type V protein secretion system complex"/>
    <property type="evidence" value="ECO:0007669"/>
    <property type="project" value="TreeGrafter"/>
</dbReference>